<evidence type="ECO:0000256" key="1">
    <source>
        <dbReference type="ARBA" id="ARBA00004123"/>
    </source>
</evidence>
<dbReference type="PANTHER" id="PTHR37534">
    <property type="entry name" value="TRANSCRIPTIONAL ACTIVATOR PROTEIN UGA3"/>
    <property type="match status" value="1"/>
</dbReference>
<dbReference type="RefSeq" id="XP_047848177.1">
    <property type="nucleotide sequence ID" value="XM_047992164.1"/>
</dbReference>
<reference evidence="5" key="1">
    <citation type="submission" date="2021-11" db="EMBL/GenBank/DDBJ databases">
        <title>Purpureocillium_takamizusanense_genome.</title>
        <authorList>
            <person name="Nguyen N.-H."/>
        </authorList>
    </citation>
    <scope>NUCLEOTIDE SEQUENCE</scope>
    <source>
        <strain evidence="5">PT3</strain>
    </source>
</reference>
<dbReference type="Gene3D" id="4.10.240.10">
    <property type="entry name" value="Zn(2)-C6 fungal-type DNA-binding domain"/>
    <property type="match status" value="1"/>
</dbReference>
<protein>
    <recommendedName>
        <fullName evidence="4">Zn(2)-C6 fungal-type domain-containing protein</fullName>
    </recommendedName>
</protein>
<dbReference type="InterPro" id="IPR001138">
    <property type="entry name" value="Zn2Cys6_DnaBD"/>
</dbReference>
<dbReference type="KEGG" id="ptkz:JDV02_010424"/>
<dbReference type="GO" id="GO:0005634">
    <property type="term" value="C:nucleus"/>
    <property type="evidence" value="ECO:0007669"/>
    <property type="project" value="UniProtKB-SubCell"/>
</dbReference>
<keyword evidence="6" id="KW-1185">Reference proteome</keyword>
<sequence length="491" mass="54941">MDGRKRHCWECRRRYLVCDSAEPACNRCISSGIACPGYGPIKPTRLRWVEPGKVSSRGRRSTKASSGNAHLDTNKATGELVHANHAMTPPPVLTSEIDHLAQAAQYFNECIYRDLLPITQLGHNPQVYSITPTILQQAVRSPSYLQFGMVCMTLNHRMNQLRHHQSMRLAERFYHYRGIAIRSLSEQLGETQHNTDDVVLAGVVTLLLVDVQHNASLGWRWHLEGIHKIVNLRGGYPTLVRSKVLQPLLLSVWFVAVFGNTTGPASDISMADLHLKSVPMMLDQYNNGTSPFHLCPPLLFAEIIRINHLRWHVARHGKIASLSQTAGETFQRIRDFSPEKWAGSKHSTQDIWTLVGNTYQAAAGLYCILSLQSSSVFPKKSTLQSFCASTGRALQRALKGALSHRGINRFMLWPLVTLGVQAKNDIVMRGYVSHELTGLSTSMGTCSPLIAKSVLERFWASGENCWDACFDRPYVFTMQLAVDTRQLIASL</sequence>
<dbReference type="Pfam" id="PF00172">
    <property type="entry name" value="Zn_clus"/>
    <property type="match status" value="1"/>
</dbReference>
<dbReference type="Pfam" id="PF11951">
    <property type="entry name" value="Fungal_trans_2"/>
    <property type="match status" value="1"/>
</dbReference>
<accession>A0A9Q8VGL4</accession>
<dbReference type="GO" id="GO:0000981">
    <property type="term" value="F:DNA-binding transcription factor activity, RNA polymerase II-specific"/>
    <property type="evidence" value="ECO:0007669"/>
    <property type="project" value="InterPro"/>
</dbReference>
<evidence type="ECO:0000313" key="5">
    <source>
        <dbReference type="EMBL" id="UNI24696.1"/>
    </source>
</evidence>
<comment type="subcellular location">
    <subcellularLocation>
        <location evidence="1">Nucleus</location>
    </subcellularLocation>
</comment>
<dbReference type="GO" id="GO:0008270">
    <property type="term" value="F:zinc ion binding"/>
    <property type="evidence" value="ECO:0007669"/>
    <property type="project" value="InterPro"/>
</dbReference>
<dbReference type="PANTHER" id="PTHR37534:SF48">
    <property type="entry name" value="FINGER DOMAIN PROTEIN, PUTATIVE-RELATED"/>
    <property type="match status" value="1"/>
</dbReference>
<dbReference type="SUPFAM" id="SSF57701">
    <property type="entry name" value="Zn2/Cys6 DNA-binding domain"/>
    <property type="match status" value="1"/>
</dbReference>
<dbReference type="AlphaFoldDB" id="A0A9Q8VGL4"/>
<gene>
    <name evidence="5" type="ORF">JDV02_010424</name>
</gene>
<dbReference type="InterPro" id="IPR036864">
    <property type="entry name" value="Zn2-C6_fun-type_DNA-bd_sf"/>
</dbReference>
<dbReference type="Proteomes" id="UP000829364">
    <property type="component" value="Chromosome 12"/>
</dbReference>
<dbReference type="SMART" id="SM00066">
    <property type="entry name" value="GAL4"/>
    <property type="match status" value="1"/>
</dbReference>
<name>A0A9Q8VGL4_9HYPO</name>
<organism evidence="5 6">
    <name type="scientific">Purpureocillium takamizusanense</name>
    <dbReference type="NCBI Taxonomy" id="2060973"/>
    <lineage>
        <taxon>Eukaryota</taxon>
        <taxon>Fungi</taxon>
        <taxon>Dikarya</taxon>
        <taxon>Ascomycota</taxon>
        <taxon>Pezizomycotina</taxon>
        <taxon>Sordariomycetes</taxon>
        <taxon>Hypocreomycetidae</taxon>
        <taxon>Hypocreales</taxon>
        <taxon>Ophiocordycipitaceae</taxon>
        <taxon>Purpureocillium</taxon>
    </lineage>
</organism>
<feature type="domain" description="Zn(2)-C6 fungal-type" evidence="4">
    <location>
        <begin position="7"/>
        <end position="35"/>
    </location>
</feature>
<evidence type="ECO:0000313" key="6">
    <source>
        <dbReference type="Proteomes" id="UP000829364"/>
    </source>
</evidence>
<dbReference type="InterPro" id="IPR021858">
    <property type="entry name" value="Fun_TF"/>
</dbReference>
<dbReference type="GeneID" id="72072368"/>
<dbReference type="EMBL" id="CP086365">
    <property type="protein sequence ID" value="UNI24696.1"/>
    <property type="molecule type" value="Genomic_DNA"/>
</dbReference>
<feature type="region of interest" description="Disordered" evidence="3">
    <location>
        <begin position="49"/>
        <end position="72"/>
    </location>
</feature>
<dbReference type="GO" id="GO:0045944">
    <property type="term" value="P:positive regulation of transcription by RNA polymerase II"/>
    <property type="evidence" value="ECO:0007669"/>
    <property type="project" value="TreeGrafter"/>
</dbReference>
<dbReference type="PROSITE" id="PS50048">
    <property type="entry name" value="ZN2_CY6_FUNGAL_2"/>
    <property type="match status" value="1"/>
</dbReference>
<keyword evidence="2" id="KW-0539">Nucleus</keyword>
<evidence type="ECO:0000256" key="2">
    <source>
        <dbReference type="ARBA" id="ARBA00023242"/>
    </source>
</evidence>
<evidence type="ECO:0000259" key="4">
    <source>
        <dbReference type="PROSITE" id="PS50048"/>
    </source>
</evidence>
<dbReference type="GO" id="GO:0000976">
    <property type="term" value="F:transcription cis-regulatory region binding"/>
    <property type="evidence" value="ECO:0007669"/>
    <property type="project" value="TreeGrafter"/>
</dbReference>
<evidence type="ECO:0000256" key="3">
    <source>
        <dbReference type="SAM" id="MobiDB-lite"/>
    </source>
</evidence>
<dbReference type="CDD" id="cd00067">
    <property type="entry name" value="GAL4"/>
    <property type="match status" value="1"/>
</dbReference>
<dbReference type="OrthoDB" id="5386330at2759"/>
<proteinExistence type="predicted"/>